<protein>
    <submittedName>
        <fullName evidence="1">PIG-L family deacetylase</fullName>
    </submittedName>
</protein>
<dbReference type="Pfam" id="PF02585">
    <property type="entry name" value="PIG-L"/>
    <property type="match status" value="1"/>
</dbReference>
<evidence type="ECO:0000313" key="1">
    <source>
        <dbReference type="EMBL" id="MWV27580.1"/>
    </source>
</evidence>
<dbReference type="SUPFAM" id="SSF102588">
    <property type="entry name" value="LmbE-like"/>
    <property type="match status" value="1"/>
</dbReference>
<sequence length="229" mass="25207">MKLSDRFGRVLAIAPHPDDEILGCGGTLARLVDEGADVTIAVATTGRQPIFPREQVEQVQQEMRRAHAIIGVTDTRMLDLPAAELDAIPARECNAPFAQLVDDVRPDTLLLPFVGDIHLDHQYTFLASMVAARPRHSNAPCDILCYETVSETNWYAAPTTPAFVPNVFIDIQSTLERKLEAFGAFASQVRPFPEERSPETLRAMAAVRGSAVHLHAAEAFMHVRSILRA</sequence>
<dbReference type="Proteomes" id="UP000461409">
    <property type="component" value="Unassembled WGS sequence"/>
</dbReference>
<dbReference type="AlphaFoldDB" id="A0A844XCM1"/>
<dbReference type="RefSeq" id="WP_160485136.1">
    <property type="nucleotide sequence ID" value="NZ_WUBR01000001.1"/>
</dbReference>
<evidence type="ECO:0000313" key="2">
    <source>
        <dbReference type="Proteomes" id="UP000461409"/>
    </source>
</evidence>
<name>A0A844XCM1_9SPHN</name>
<dbReference type="Gene3D" id="3.40.50.10320">
    <property type="entry name" value="LmbE-like"/>
    <property type="match status" value="1"/>
</dbReference>
<reference evidence="1 2" key="1">
    <citation type="submission" date="2019-12" db="EMBL/GenBank/DDBJ databases">
        <authorList>
            <person name="Lee S.D."/>
        </authorList>
    </citation>
    <scope>NUCLEOTIDE SEQUENCE [LARGE SCALE GENOMIC DNA]</scope>
    <source>
        <strain evidence="1 2">GH3-10</strain>
    </source>
</reference>
<keyword evidence="2" id="KW-1185">Reference proteome</keyword>
<proteinExistence type="predicted"/>
<dbReference type="PANTHER" id="PTHR12993:SF11">
    <property type="entry name" value="N-ACETYLGLUCOSAMINYL-PHOSPHATIDYLINOSITOL DE-N-ACETYLASE"/>
    <property type="match status" value="1"/>
</dbReference>
<organism evidence="1 2">
    <name type="scientific">Aurantiacibacter rhizosphaerae</name>
    <dbReference type="NCBI Taxonomy" id="2691582"/>
    <lineage>
        <taxon>Bacteria</taxon>
        <taxon>Pseudomonadati</taxon>
        <taxon>Pseudomonadota</taxon>
        <taxon>Alphaproteobacteria</taxon>
        <taxon>Sphingomonadales</taxon>
        <taxon>Erythrobacteraceae</taxon>
        <taxon>Aurantiacibacter</taxon>
    </lineage>
</organism>
<dbReference type="EMBL" id="WUBR01000001">
    <property type="protein sequence ID" value="MWV27580.1"/>
    <property type="molecule type" value="Genomic_DNA"/>
</dbReference>
<dbReference type="InterPro" id="IPR024078">
    <property type="entry name" value="LmbE-like_dom_sf"/>
</dbReference>
<dbReference type="GO" id="GO:0016811">
    <property type="term" value="F:hydrolase activity, acting on carbon-nitrogen (but not peptide) bonds, in linear amides"/>
    <property type="evidence" value="ECO:0007669"/>
    <property type="project" value="TreeGrafter"/>
</dbReference>
<gene>
    <name evidence="1" type="ORF">GRF63_06645</name>
</gene>
<comment type="caution">
    <text evidence="1">The sequence shown here is derived from an EMBL/GenBank/DDBJ whole genome shotgun (WGS) entry which is preliminary data.</text>
</comment>
<dbReference type="PANTHER" id="PTHR12993">
    <property type="entry name" value="N-ACETYLGLUCOSAMINYL-PHOSPHATIDYLINOSITOL DE-N-ACETYLASE-RELATED"/>
    <property type="match status" value="1"/>
</dbReference>
<dbReference type="InterPro" id="IPR003737">
    <property type="entry name" value="GlcNAc_PI_deacetylase-related"/>
</dbReference>
<accession>A0A844XCM1</accession>
<reference evidence="1 2" key="2">
    <citation type="submission" date="2020-02" db="EMBL/GenBank/DDBJ databases">
        <title>Erythrobacter dongmakensis sp. nov., isolated from a tidal mudflat.</title>
        <authorList>
            <person name="Kim I.S."/>
        </authorList>
    </citation>
    <scope>NUCLEOTIDE SEQUENCE [LARGE SCALE GENOMIC DNA]</scope>
    <source>
        <strain evidence="1 2">GH3-10</strain>
    </source>
</reference>